<reference evidence="2" key="1">
    <citation type="journal article" date="2023" name="Mol. Biol. Evol.">
        <title>Third-Generation Sequencing Reveals the Adaptive Role of the Epigenome in Three Deep-Sea Polychaetes.</title>
        <authorList>
            <person name="Perez M."/>
            <person name="Aroh O."/>
            <person name="Sun Y."/>
            <person name="Lan Y."/>
            <person name="Juniper S.K."/>
            <person name="Young C.R."/>
            <person name="Angers B."/>
            <person name="Qian P.Y."/>
        </authorList>
    </citation>
    <scope>NUCLEOTIDE SEQUENCE</scope>
    <source>
        <strain evidence="2">P08H-3</strain>
    </source>
</reference>
<feature type="compositionally biased region" description="Low complexity" evidence="1">
    <location>
        <begin position="149"/>
        <end position="158"/>
    </location>
</feature>
<proteinExistence type="predicted"/>
<sequence length="238" mass="27237">MNHILYQEPENDPLNVNSTIYGFLDLFNASLGHDRWCTDSGLARQRNLYVLANQDRLHDHHLVFARMEGKRNQLILFVDADKNIHRDEKRRLPFTDVMYQKVDELLYHLDVACTQEVIIVKDGEGSESFPDATTSINSSVTSQKDIYTEENPSESSSEAPQSLRDVELEDRKSTIPHRSFSTEETLYLVDVMREYVVPDDKGLPKSLAELESRIRLGRGQKKISVADSGRQTITNVLI</sequence>
<evidence type="ECO:0000313" key="2">
    <source>
        <dbReference type="EMBL" id="KAK2148138.1"/>
    </source>
</evidence>
<feature type="region of interest" description="Disordered" evidence="1">
    <location>
        <begin position="128"/>
        <end position="170"/>
    </location>
</feature>
<name>A0AAD9J8L7_9ANNE</name>
<organism evidence="2 3">
    <name type="scientific">Paralvinella palmiformis</name>
    <dbReference type="NCBI Taxonomy" id="53620"/>
    <lineage>
        <taxon>Eukaryota</taxon>
        <taxon>Metazoa</taxon>
        <taxon>Spiralia</taxon>
        <taxon>Lophotrochozoa</taxon>
        <taxon>Annelida</taxon>
        <taxon>Polychaeta</taxon>
        <taxon>Sedentaria</taxon>
        <taxon>Canalipalpata</taxon>
        <taxon>Terebellida</taxon>
        <taxon>Terebelliformia</taxon>
        <taxon>Alvinellidae</taxon>
        <taxon>Paralvinella</taxon>
    </lineage>
</organism>
<dbReference type="AlphaFoldDB" id="A0AAD9J8L7"/>
<dbReference type="Proteomes" id="UP001208570">
    <property type="component" value="Unassembled WGS sequence"/>
</dbReference>
<comment type="caution">
    <text evidence="2">The sequence shown here is derived from an EMBL/GenBank/DDBJ whole genome shotgun (WGS) entry which is preliminary data.</text>
</comment>
<evidence type="ECO:0000256" key="1">
    <source>
        <dbReference type="SAM" id="MobiDB-lite"/>
    </source>
</evidence>
<feature type="compositionally biased region" description="Polar residues" evidence="1">
    <location>
        <begin position="131"/>
        <end position="145"/>
    </location>
</feature>
<accession>A0AAD9J8L7</accession>
<keyword evidence="3" id="KW-1185">Reference proteome</keyword>
<dbReference type="EMBL" id="JAODUP010000513">
    <property type="protein sequence ID" value="KAK2148138.1"/>
    <property type="molecule type" value="Genomic_DNA"/>
</dbReference>
<protein>
    <submittedName>
        <fullName evidence="2">Uncharacterized protein</fullName>
    </submittedName>
</protein>
<gene>
    <name evidence="2" type="ORF">LSH36_513g02001</name>
</gene>
<evidence type="ECO:0000313" key="3">
    <source>
        <dbReference type="Proteomes" id="UP001208570"/>
    </source>
</evidence>